<keyword evidence="5 6" id="KW-0472">Membrane</keyword>
<evidence type="ECO:0000256" key="6">
    <source>
        <dbReference type="SAM" id="Phobius"/>
    </source>
</evidence>
<name>A0A845ACT8_9SPHN</name>
<feature type="transmembrane region" description="Helical" evidence="6">
    <location>
        <begin position="246"/>
        <end position="268"/>
    </location>
</feature>
<dbReference type="EMBL" id="WTYA01000003">
    <property type="protein sequence ID" value="MXP28262.1"/>
    <property type="molecule type" value="Genomic_DNA"/>
</dbReference>
<dbReference type="InterPro" id="IPR020846">
    <property type="entry name" value="MFS_dom"/>
</dbReference>
<evidence type="ECO:0000313" key="9">
    <source>
        <dbReference type="Proteomes" id="UP000439780"/>
    </source>
</evidence>
<organism evidence="8 9">
    <name type="scientific">Qipengyuania algicida</name>
    <dbReference type="NCBI Taxonomy" id="1836209"/>
    <lineage>
        <taxon>Bacteria</taxon>
        <taxon>Pseudomonadati</taxon>
        <taxon>Pseudomonadota</taxon>
        <taxon>Alphaproteobacteria</taxon>
        <taxon>Sphingomonadales</taxon>
        <taxon>Erythrobacteraceae</taxon>
        <taxon>Qipengyuania</taxon>
    </lineage>
</organism>
<dbReference type="CDD" id="cd17319">
    <property type="entry name" value="MFS_ExuT_GudP_like"/>
    <property type="match status" value="1"/>
</dbReference>
<feature type="transmembrane region" description="Helical" evidence="6">
    <location>
        <begin position="50"/>
        <end position="71"/>
    </location>
</feature>
<dbReference type="GO" id="GO:0016020">
    <property type="term" value="C:membrane"/>
    <property type="evidence" value="ECO:0007669"/>
    <property type="project" value="UniProtKB-SubCell"/>
</dbReference>
<dbReference type="FunFam" id="1.20.1250.20:FF:000018">
    <property type="entry name" value="MFS transporter permease"/>
    <property type="match status" value="1"/>
</dbReference>
<dbReference type="InterPro" id="IPR036259">
    <property type="entry name" value="MFS_trans_sf"/>
</dbReference>
<feature type="transmembrane region" description="Helical" evidence="6">
    <location>
        <begin position="312"/>
        <end position="333"/>
    </location>
</feature>
<dbReference type="RefSeq" id="WP_160752555.1">
    <property type="nucleotide sequence ID" value="NZ_WTYA01000003.1"/>
</dbReference>
<dbReference type="PANTHER" id="PTHR43791:SF36">
    <property type="entry name" value="TRANSPORTER, PUTATIVE (AFU_ORTHOLOGUE AFUA_6G08340)-RELATED"/>
    <property type="match status" value="1"/>
</dbReference>
<evidence type="ECO:0000256" key="4">
    <source>
        <dbReference type="ARBA" id="ARBA00022989"/>
    </source>
</evidence>
<dbReference type="Gene3D" id="1.20.1250.20">
    <property type="entry name" value="MFS general substrate transporter like domains"/>
    <property type="match status" value="2"/>
</dbReference>
<keyword evidence="2" id="KW-0813">Transport</keyword>
<protein>
    <submittedName>
        <fullName evidence="8">MFS transporter</fullName>
    </submittedName>
</protein>
<keyword evidence="9" id="KW-1185">Reference proteome</keyword>
<comment type="subcellular location">
    <subcellularLocation>
        <location evidence="1">Membrane</location>
        <topology evidence="1">Multi-pass membrane protein</topology>
    </subcellularLocation>
</comment>
<sequence>MRDDLKQAHVQSAIAKASRRILPLIGLGYLFSFMDRVNIGFAALEMNSDLGFSATVFGFGAGIFFLSFALFEIPSSMLMSRFGARRWLARIMITWGFCATATMFVQTPLQFYTVRFLLGVAEAGYFPVVIYYLAFWFPKSARGRTISYFYLFGPLASVVLGSVSGAMLSMDGIHDLHGWQWLLMLQGLPAVFIGLFIWRFLPDEPAYAEWLTTEERAGLQSILERESAAIVPPARQGIIATMRDPVVIQLALIGALLVGTGITLSVNFPLVLQATTKLNAYEIGFVVSVSGVLAILAMVVAGRISDQSGSRFAPAIACALGSSAGIVLVAMHLSTHITVAAWLLLSCCGWSQALLFAAMWPDLLHPGRLALGGATIGMVSQIGAFAGPYGWGLAKDAPGSFTPALWGLAISTLVTASLFTLLMRNTRVSRRAQPLPIERADAAAPDLGQQPDPA</sequence>
<gene>
    <name evidence="8" type="ORF">GRI58_05430</name>
</gene>
<accession>A0A845ACT8</accession>
<proteinExistence type="predicted"/>
<evidence type="ECO:0000256" key="5">
    <source>
        <dbReference type="ARBA" id="ARBA00023136"/>
    </source>
</evidence>
<dbReference type="OrthoDB" id="9794076at2"/>
<feature type="transmembrane region" description="Helical" evidence="6">
    <location>
        <begin position="403"/>
        <end position="423"/>
    </location>
</feature>
<keyword evidence="4 6" id="KW-1133">Transmembrane helix</keyword>
<feature type="domain" description="Major facilitator superfamily (MFS) profile" evidence="7">
    <location>
        <begin position="21"/>
        <end position="427"/>
    </location>
</feature>
<evidence type="ECO:0000256" key="1">
    <source>
        <dbReference type="ARBA" id="ARBA00004141"/>
    </source>
</evidence>
<keyword evidence="3 6" id="KW-0812">Transmembrane</keyword>
<feature type="transmembrane region" description="Helical" evidence="6">
    <location>
        <begin position="87"/>
        <end position="106"/>
    </location>
</feature>
<dbReference type="GO" id="GO:0022857">
    <property type="term" value="F:transmembrane transporter activity"/>
    <property type="evidence" value="ECO:0007669"/>
    <property type="project" value="InterPro"/>
</dbReference>
<dbReference type="AlphaFoldDB" id="A0A845ACT8"/>
<feature type="transmembrane region" description="Helical" evidence="6">
    <location>
        <begin position="112"/>
        <end position="136"/>
    </location>
</feature>
<comment type="caution">
    <text evidence="8">The sequence shown here is derived from an EMBL/GenBank/DDBJ whole genome shotgun (WGS) entry which is preliminary data.</text>
</comment>
<dbReference type="Proteomes" id="UP000439780">
    <property type="component" value="Unassembled WGS sequence"/>
</dbReference>
<feature type="transmembrane region" description="Helical" evidence="6">
    <location>
        <begin position="339"/>
        <end position="357"/>
    </location>
</feature>
<evidence type="ECO:0000256" key="3">
    <source>
        <dbReference type="ARBA" id="ARBA00022692"/>
    </source>
</evidence>
<feature type="transmembrane region" description="Helical" evidence="6">
    <location>
        <begin position="280"/>
        <end position="300"/>
    </location>
</feature>
<dbReference type="Pfam" id="PF07690">
    <property type="entry name" value="MFS_1"/>
    <property type="match status" value="1"/>
</dbReference>
<feature type="transmembrane region" description="Helical" evidence="6">
    <location>
        <begin position="21"/>
        <end position="44"/>
    </location>
</feature>
<dbReference type="InterPro" id="IPR011701">
    <property type="entry name" value="MFS"/>
</dbReference>
<feature type="transmembrane region" description="Helical" evidence="6">
    <location>
        <begin position="148"/>
        <end position="169"/>
    </location>
</feature>
<dbReference type="PROSITE" id="PS50850">
    <property type="entry name" value="MFS"/>
    <property type="match status" value="1"/>
</dbReference>
<reference evidence="8 9" key="1">
    <citation type="submission" date="2019-12" db="EMBL/GenBank/DDBJ databases">
        <title>Genomic-based taxomic classification of the family Erythrobacteraceae.</title>
        <authorList>
            <person name="Xu L."/>
        </authorList>
    </citation>
    <scope>NUCLEOTIDE SEQUENCE [LARGE SCALE GENOMIC DNA]</scope>
    <source>
        <strain evidence="8 9">KEMB 9005-328</strain>
    </source>
</reference>
<evidence type="ECO:0000256" key="2">
    <source>
        <dbReference type="ARBA" id="ARBA00022448"/>
    </source>
</evidence>
<evidence type="ECO:0000313" key="8">
    <source>
        <dbReference type="EMBL" id="MXP28262.1"/>
    </source>
</evidence>
<dbReference type="SUPFAM" id="SSF103473">
    <property type="entry name" value="MFS general substrate transporter"/>
    <property type="match status" value="1"/>
</dbReference>
<dbReference type="PANTHER" id="PTHR43791">
    <property type="entry name" value="PERMEASE-RELATED"/>
    <property type="match status" value="1"/>
</dbReference>
<evidence type="ECO:0000259" key="7">
    <source>
        <dbReference type="PROSITE" id="PS50850"/>
    </source>
</evidence>
<feature type="transmembrane region" description="Helical" evidence="6">
    <location>
        <begin position="181"/>
        <end position="201"/>
    </location>
</feature>
<feature type="transmembrane region" description="Helical" evidence="6">
    <location>
        <begin position="369"/>
        <end position="391"/>
    </location>
</feature>